<dbReference type="SUPFAM" id="SSF103473">
    <property type="entry name" value="MFS general substrate transporter"/>
    <property type="match status" value="1"/>
</dbReference>
<comment type="subcellular location">
    <subcellularLocation>
        <location evidence="1">Membrane</location>
        <topology evidence="1">Multi-pass membrane protein</topology>
    </subcellularLocation>
</comment>
<dbReference type="AlphaFoldDB" id="D9MX76"/>
<evidence type="ECO:0000256" key="4">
    <source>
        <dbReference type="ARBA" id="ARBA00022989"/>
    </source>
</evidence>
<feature type="domain" description="Major facilitator superfamily (MFS) profile" evidence="7">
    <location>
        <begin position="1"/>
        <end position="398"/>
    </location>
</feature>
<feature type="transmembrane region" description="Helical" evidence="6">
    <location>
        <begin position="286"/>
        <end position="307"/>
    </location>
</feature>
<feature type="transmembrane region" description="Helical" evidence="6">
    <location>
        <begin position="138"/>
        <end position="162"/>
    </location>
</feature>
<evidence type="ECO:0000256" key="3">
    <source>
        <dbReference type="ARBA" id="ARBA00022692"/>
    </source>
</evidence>
<feature type="transmembrane region" description="Helical" evidence="6">
    <location>
        <begin position="375"/>
        <end position="395"/>
    </location>
</feature>
<dbReference type="RefSeq" id="WP_063854502.1">
    <property type="nucleotide sequence ID" value="NG_048035.1"/>
</dbReference>
<feature type="transmembrane region" description="Helical" evidence="6">
    <location>
        <begin position="51"/>
        <end position="70"/>
    </location>
</feature>
<feature type="transmembrane region" description="Helical" evidence="6">
    <location>
        <begin position="82"/>
        <end position="105"/>
    </location>
</feature>
<evidence type="ECO:0000256" key="2">
    <source>
        <dbReference type="ARBA" id="ARBA00022448"/>
    </source>
</evidence>
<dbReference type="PANTHER" id="PTHR42718">
    <property type="entry name" value="MAJOR FACILITATOR SUPERFAMILY MULTIDRUG TRANSPORTER MFSC"/>
    <property type="match status" value="1"/>
</dbReference>
<organism evidence="8">
    <name type="scientific">uncultured bacterium Ak20-3</name>
    <dbReference type="NCBI Taxonomy" id="798570"/>
    <lineage>
        <taxon>Bacteria</taxon>
        <taxon>environmental samples</taxon>
    </lineage>
</organism>
<dbReference type="PROSITE" id="PS50850">
    <property type="entry name" value="MFS"/>
    <property type="match status" value="1"/>
</dbReference>
<name>D9MX76_9BACT</name>
<dbReference type="CARD" id="ARO:3004666">
    <property type="molecule name" value="pexA"/>
    <property type="mechanism identifier" value="ARO:0010000"/>
    <property type="mechanism name" value="antibiotic efflux"/>
</dbReference>
<dbReference type="GO" id="GO:0022857">
    <property type="term" value="F:transmembrane transporter activity"/>
    <property type="evidence" value="ECO:0007669"/>
    <property type="project" value="InterPro"/>
</dbReference>
<keyword evidence="3 6" id="KW-0812">Transmembrane</keyword>
<evidence type="ECO:0000256" key="1">
    <source>
        <dbReference type="ARBA" id="ARBA00004141"/>
    </source>
</evidence>
<feature type="transmembrane region" description="Helical" evidence="6">
    <location>
        <begin position="351"/>
        <end position="369"/>
    </location>
</feature>
<dbReference type="EMBL" id="HM537013">
    <property type="protein sequence ID" value="ADI87853.1"/>
    <property type="molecule type" value="Genomic_DNA"/>
</dbReference>
<gene>
    <name evidence="8" type="primary">pexA</name>
    <name evidence="8" type="ORF">AKSOIL_0345</name>
</gene>
<dbReference type="PROSITE" id="PS51257">
    <property type="entry name" value="PROKAR_LIPOPROTEIN"/>
    <property type="match status" value="1"/>
</dbReference>
<evidence type="ECO:0000313" key="8">
    <source>
        <dbReference type="EMBL" id="ADI87853.1"/>
    </source>
</evidence>
<protein>
    <submittedName>
        <fullName evidence="8">PexA</fullName>
    </submittedName>
</protein>
<evidence type="ECO:0000256" key="5">
    <source>
        <dbReference type="ARBA" id="ARBA00023136"/>
    </source>
</evidence>
<feature type="transmembrane region" description="Helical" evidence="6">
    <location>
        <begin position="168"/>
        <end position="190"/>
    </location>
</feature>
<sequence length="415" mass="45312">MKKFVLFCERNGIALIPIVLILLGCGLWPEMELLVPSLPDMQRAFNIQDAQIQQLLTANFVGFLIGVLFAGPLCDSAGRRTVMMIGTIGYLVSSVLCPFCNDFVLLMIARFFQGLFMTGPVIAGGVLLMEATEGVKQIFWMSIGNAAITFCMAAGPIVGSWINTGFGYVGNLWSILILGLIGCLPALFLVPESLPVEKRAAFHPKLLFKGYFALLKDFRFMCLAIPMCALAAAYWIYVGVSALYMVNQLGIAQEMFGRYQGPIVGCFSIISLGSSKLLQRFGLMKCLRAGIVSMFTGMLLLLGMSILSLDHAVATTVFMMFFVGGMAPICSMLFPYALGHLPVDLKGNAQAMVQAIRLFFASIGTSLVGVFYKSAFLPVALIMFAILLFSCYFLWKGRRYLKEGLGADHILSVGH</sequence>
<keyword evidence="5 6" id="KW-0472">Membrane</keyword>
<dbReference type="KEGG" id="ag:ADI87853"/>
<proteinExistence type="predicted"/>
<dbReference type="InterPro" id="IPR011701">
    <property type="entry name" value="MFS"/>
</dbReference>
<dbReference type="Gene3D" id="1.20.1720.10">
    <property type="entry name" value="Multidrug resistance protein D"/>
    <property type="match status" value="1"/>
</dbReference>
<dbReference type="InterPro" id="IPR036259">
    <property type="entry name" value="MFS_trans_sf"/>
</dbReference>
<dbReference type="PANTHER" id="PTHR42718:SF9">
    <property type="entry name" value="MAJOR FACILITATOR SUPERFAMILY MULTIDRUG TRANSPORTER MFSC"/>
    <property type="match status" value="1"/>
</dbReference>
<evidence type="ECO:0000259" key="7">
    <source>
        <dbReference type="PROSITE" id="PS50850"/>
    </source>
</evidence>
<evidence type="ECO:0000256" key="6">
    <source>
        <dbReference type="SAM" id="Phobius"/>
    </source>
</evidence>
<dbReference type="Pfam" id="PF07690">
    <property type="entry name" value="MFS_1"/>
    <property type="match status" value="1"/>
</dbReference>
<dbReference type="NCBIfam" id="NF000072">
    <property type="entry name" value="MFS_efflux_PexA"/>
    <property type="match status" value="1"/>
</dbReference>
<keyword evidence="2" id="KW-0813">Transport</keyword>
<accession>D9MX76</accession>
<reference evidence="8" key="1">
    <citation type="journal article" date="2010" name="Appl. Environ. Microbiol.">
        <title>Novel florfenicol and chloramphenicol resistance gene discovered in Alaskan soil by using functional metagenomics.</title>
        <authorList>
            <person name="Lang K.S."/>
            <person name="Anderson J.M."/>
            <person name="Schwarz S."/>
            <person name="Williamson L."/>
            <person name="Handelsman J."/>
            <person name="Singer R.S."/>
        </authorList>
    </citation>
    <scope>NUCLEOTIDE SEQUENCE</scope>
</reference>
<feature type="transmembrane region" description="Helical" evidence="6">
    <location>
        <begin position="218"/>
        <end position="237"/>
    </location>
</feature>
<dbReference type="InterPro" id="IPR020846">
    <property type="entry name" value="MFS_dom"/>
</dbReference>
<dbReference type="GO" id="GO:0016020">
    <property type="term" value="C:membrane"/>
    <property type="evidence" value="ECO:0007669"/>
    <property type="project" value="UniProtKB-SubCell"/>
</dbReference>
<feature type="transmembrane region" description="Helical" evidence="6">
    <location>
        <begin position="313"/>
        <end position="339"/>
    </location>
</feature>
<keyword evidence="4 6" id="KW-1133">Transmembrane helix</keyword>
<feature type="transmembrane region" description="Helical" evidence="6">
    <location>
        <begin position="12"/>
        <end position="31"/>
    </location>
</feature>